<accession>E3PY85</accession>
<protein>
    <submittedName>
        <fullName evidence="1">Uncharacterized protein</fullName>
    </submittedName>
</protein>
<dbReference type="KEGG" id="cst:CLOST_1280"/>
<dbReference type="GeneID" id="35558107"/>
<evidence type="ECO:0000313" key="1">
    <source>
        <dbReference type="EMBL" id="CBH21400.1"/>
    </source>
</evidence>
<evidence type="ECO:0000313" key="2">
    <source>
        <dbReference type="Proteomes" id="UP000007041"/>
    </source>
</evidence>
<keyword evidence="2" id="KW-1185">Reference proteome</keyword>
<name>E3PY85_ACESD</name>
<dbReference type="AlphaFoldDB" id="E3PY85"/>
<sequence>MANDFSKFEERGIDYSSVYFKGALLIEDKKGLENFFYNYLCQRDLSEEDLINPYVCDFRKEFEGRNNKEEIKKAFKISFSEILAQHYCNIRNMTVKEFLQEEKKLFEFIILNSKESN</sequence>
<dbReference type="Proteomes" id="UP000007041">
    <property type="component" value="Chromosome"/>
</dbReference>
<reference evidence="2" key="1">
    <citation type="journal article" date="2010" name="BMC Genomics">
        <title>Clostridium sticklandii, a specialist in amino acid degradation:revisiting its metabolism through its genome sequence.</title>
        <authorList>
            <person name="Fonknechten N."/>
            <person name="Chaussonnerie S."/>
            <person name="Tricot S."/>
            <person name="Lajus A."/>
            <person name="Andreesen J.R."/>
            <person name="Perchat N."/>
            <person name="Pelletier E."/>
            <person name="Gouyvenoux M."/>
            <person name="Barbe V."/>
            <person name="Salanoubat M."/>
            <person name="Le Paslier D."/>
            <person name="Weissenbach J."/>
            <person name="Cohen G.N."/>
            <person name="Kreimeyer A."/>
        </authorList>
    </citation>
    <scope>NUCLEOTIDE SEQUENCE [LARGE SCALE GENOMIC DNA]</scope>
    <source>
        <strain evidence="2">ATCC 12662 / DSM 519 / JCM 1433 / CCUG 9281 / NCIMB 10654 / HF</strain>
    </source>
</reference>
<gene>
    <name evidence="1" type="ordered locus">CLOST_1280</name>
</gene>
<organism evidence="1 2">
    <name type="scientific">Acetoanaerobium sticklandii (strain ATCC 12662 / DSM 519 / JCM 1433 / CCUG 9281 / NCIMB 10654 / HF)</name>
    <name type="common">Clostridium sticklandii</name>
    <dbReference type="NCBI Taxonomy" id="499177"/>
    <lineage>
        <taxon>Bacteria</taxon>
        <taxon>Bacillati</taxon>
        <taxon>Bacillota</taxon>
        <taxon>Clostridia</taxon>
        <taxon>Peptostreptococcales</taxon>
        <taxon>Filifactoraceae</taxon>
        <taxon>Acetoanaerobium</taxon>
    </lineage>
</organism>
<dbReference type="BioCyc" id="CSTI499177:GJE9-1328-MONOMER"/>
<proteinExistence type="predicted"/>
<dbReference type="HOGENOM" id="CLU_2080731_0_0_9"/>
<dbReference type="RefSeq" id="WP_013361493.1">
    <property type="nucleotide sequence ID" value="NC_014614.1"/>
</dbReference>
<dbReference type="EMBL" id="FP565809">
    <property type="protein sequence ID" value="CBH21400.1"/>
    <property type="molecule type" value="Genomic_DNA"/>
</dbReference>